<gene>
    <name evidence="2" type="ORF">bsdcttw_15220</name>
</gene>
<evidence type="ECO:0000313" key="2">
    <source>
        <dbReference type="EMBL" id="BCJ98481.1"/>
    </source>
</evidence>
<dbReference type="Proteomes" id="UP000515703">
    <property type="component" value="Chromosome"/>
</dbReference>
<dbReference type="EMBL" id="AP023368">
    <property type="protein sequence ID" value="BCJ98481.1"/>
    <property type="molecule type" value="Genomic_DNA"/>
</dbReference>
<evidence type="ECO:0000313" key="3">
    <source>
        <dbReference type="Proteomes" id="UP000515703"/>
    </source>
</evidence>
<dbReference type="AlphaFoldDB" id="A0A7I8DMG5"/>
<keyword evidence="3" id="KW-1185">Reference proteome</keyword>
<protein>
    <recommendedName>
        <fullName evidence="1">Helix-turn-helix domain-containing protein</fullName>
    </recommendedName>
</protein>
<dbReference type="NCBIfam" id="TIGR01764">
    <property type="entry name" value="excise"/>
    <property type="match status" value="1"/>
</dbReference>
<dbReference type="InterPro" id="IPR041657">
    <property type="entry name" value="HTH_17"/>
</dbReference>
<dbReference type="GO" id="GO:0003677">
    <property type="term" value="F:DNA binding"/>
    <property type="evidence" value="ECO:0007669"/>
    <property type="project" value="InterPro"/>
</dbReference>
<dbReference type="RefSeq" id="WP_185258808.1">
    <property type="nucleotide sequence ID" value="NZ_AP023368.1"/>
</dbReference>
<name>A0A7I8DMG5_9FIRM</name>
<sequence>MDDDILTLEQACTFLGVGERTLLKMLNEEHIPARKIGREWRFSKSALTNWVASGDSYEYAKKEELYEVFKDTNGNYEILLESISEEISNIRTNRNISVLLNDVPPGIEIPDNITFRVSYKQKRELEKLDFKLFWPLREDLKQITKENK</sequence>
<reference evidence="2 3" key="1">
    <citation type="submission" date="2020-08" db="EMBL/GenBank/DDBJ databases">
        <title>Draft genome sequencing of an Anaerocolumna strain isolated from anoxic soil subjected to BSD treatment.</title>
        <authorList>
            <person name="Uek A."/>
            <person name="Tonouchi A."/>
        </authorList>
    </citation>
    <scope>NUCLEOTIDE SEQUENCE [LARGE SCALE GENOMIC DNA]</scope>
    <source>
        <strain evidence="2 3">CTTW</strain>
    </source>
</reference>
<dbReference type="SUPFAM" id="SSF46955">
    <property type="entry name" value="Putative DNA-binding domain"/>
    <property type="match status" value="1"/>
</dbReference>
<reference evidence="2 3" key="2">
    <citation type="submission" date="2020-08" db="EMBL/GenBank/DDBJ databases">
        <authorList>
            <person name="Ueki A."/>
            <person name="Tonouchi A."/>
        </authorList>
    </citation>
    <scope>NUCLEOTIDE SEQUENCE [LARGE SCALE GENOMIC DNA]</scope>
    <source>
        <strain evidence="2 3">CTTW</strain>
    </source>
</reference>
<feature type="domain" description="Helix-turn-helix" evidence="1">
    <location>
        <begin position="6"/>
        <end position="53"/>
    </location>
</feature>
<dbReference type="Pfam" id="PF12728">
    <property type="entry name" value="HTH_17"/>
    <property type="match status" value="1"/>
</dbReference>
<dbReference type="InterPro" id="IPR009061">
    <property type="entry name" value="DNA-bd_dom_put_sf"/>
</dbReference>
<accession>A0A7I8DMG5</accession>
<dbReference type="KEGG" id="acht:bsdcttw_15220"/>
<proteinExistence type="predicted"/>
<dbReference type="InterPro" id="IPR010093">
    <property type="entry name" value="SinI_DNA-bd"/>
</dbReference>
<evidence type="ECO:0000259" key="1">
    <source>
        <dbReference type="Pfam" id="PF12728"/>
    </source>
</evidence>
<organism evidence="2 3">
    <name type="scientific">Anaerocolumna chitinilytica</name>
    <dbReference type="NCBI Taxonomy" id="1727145"/>
    <lineage>
        <taxon>Bacteria</taxon>
        <taxon>Bacillati</taxon>
        <taxon>Bacillota</taxon>
        <taxon>Clostridia</taxon>
        <taxon>Lachnospirales</taxon>
        <taxon>Lachnospiraceae</taxon>
        <taxon>Anaerocolumna</taxon>
    </lineage>
</organism>